<gene>
    <name evidence="2" type="ORF">WAK64_13475</name>
</gene>
<comment type="caution">
    <text evidence="2">The sequence shown here is derived from an EMBL/GenBank/DDBJ whole genome shotgun (WGS) entry which is preliminary data.</text>
</comment>
<reference evidence="2 3" key="1">
    <citation type="journal article" date="2018" name="J. Microbiol.">
        <title>Bacillus spongiae sp. nov., isolated from sponge of Jeju Island.</title>
        <authorList>
            <person name="Lee G.E."/>
            <person name="Im W.T."/>
            <person name="Park J.S."/>
        </authorList>
    </citation>
    <scope>NUCLEOTIDE SEQUENCE [LARGE SCALE GENOMIC DNA]</scope>
    <source>
        <strain evidence="2 3">135PIL107-10</strain>
    </source>
</reference>
<dbReference type="InterPro" id="IPR051531">
    <property type="entry name" value="N-acetyltransferase"/>
</dbReference>
<protein>
    <submittedName>
        <fullName evidence="2">GNAT family N-acetyltransferase</fullName>
    </submittedName>
</protein>
<dbReference type="PANTHER" id="PTHR43792:SF1">
    <property type="entry name" value="N-ACETYLTRANSFERASE DOMAIN-CONTAINING PROTEIN"/>
    <property type="match status" value="1"/>
</dbReference>
<keyword evidence="3" id="KW-1185">Reference proteome</keyword>
<evidence type="ECO:0000259" key="1">
    <source>
        <dbReference type="Pfam" id="PF13302"/>
    </source>
</evidence>
<dbReference type="Proteomes" id="UP001312865">
    <property type="component" value="Unassembled WGS sequence"/>
</dbReference>
<dbReference type="EMBL" id="JBBAXC010000010">
    <property type="protein sequence ID" value="MEI5908065.1"/>
    <property type="molecule type" value="Genomic_DNA"/>
</dbReference>
<dbReference type="Gene3D" id="3.40.630.30">
    <property type="match status" value="1"/>
</dbReference>
<evidence type="ECO:0000313" key="3">
    <source>
        <dbReference type="Proteomes" id="UP001312865"/>
    </source>
</evidence>
<organism evidence="2 3">
    <name type="scientific">Bacillus spongiae</name>
    <dbReference type="NCBI Taxonomy" id="2683610"/>
    <lineage>
        <taxon>Bacteria</taxon>
        <taxon>Bacillati</taxon>
        <taxon>Bacillota</taxon>
        <taxon>Bacilli</taxon>
        <taxon>Bacillales</taxon>
        <taxon>Bacillaceae</taxon>
        <taxon>Bacillus</taxon>
    </lineage>
</organism>
<dbReference type="InterPro" id="IPR000182">
    <property type="entry name" value="GNAT_dom"/>
</dbReference>
<proteinExistence type="predicted"/>
<name>A0ABU8HFB9_9BACI</name>
<accession>A0ABU8HFB9</accession>
<evidence type="ECO:0000313" key="2">
    <source>
        <dbReference type="EMBL" id="MEI5908065.1"/>
    </source>
</evidence>
<sequence length="185" mass="20998">MASVELVKHNLNFCKCIYELSSAKPVKEALGLPDGSIDNTKEFIKSVIQEEQEGKTLSRVILDENSNVIGITTLMSINNEKKSCHVGTWIGFDYWGKGYNEASKIVILKIAFEDLGLEKVFAGARKINIRSQKAQEKLPFIRLYVENEFPEEHAVLEEKEKQSCVLHAFFKDDFINYLHGTNQAL</sequence>
<dbReference type="SUPFAM" id="SSF55729">
    <property type="entry name" value="Acyl-CoA N-acyltransferases (Nat)"/>
    <property type="match status" value="1"/>
</dbReference>
<dbReference type="Pfam" id="PF13302">
    <property type="entry name" value="Acetyltransf_3"/>
    <property type="match status" value="1"/>
</dbReference>
<dbReference type="PANTHER" id="PTHR43792">
    <property type="entry name" value="GNAT FAMILY, PUTATIVE (AFU_ORTHOLOGUE AFUA_3G00765)-RELATED-RELATED"/>
    <property type="match status" value="1"/>
</dbReference>
<dbReference type="RefSeq" id="WP_336587504.1">
    <property type="nucleotide sequence ID" value="NZ_JBBAXC010000010.1"/>
</dbReference>
<dbReference type="InterPro" id="IPR016181">
    <property type="entry name" value="Acyl_CoA_acyltransferase"/>
</dbReference>
<feature type="domain" description="N-acetyltransferase" evidence="1">
    <location>
        <begin position="34"/>
        <end position="139"/>
    </location>
</feature>